<keyword evidence="5" id="KW-1185">Reference proteome</keyword>
<dbReference type="SUPFAM" id="SSF54373">
    <property type="entry name" value="FAD-linked reductases, C-terminal domain"/>
    <property type="match status" value="1"/>
</dbReference>
<protein>
    <recommendedName>
        <fullName evidence="3">Glucose-methanol-choline oxidoreductase N-terminal domain-containing protein</fullName>
    </recommendedName>
</protein>
<dbReference type="AlphaFoldDB" id="A0A4Z0A800"/>
<dbReference type="SUPFAM" id="SSF51905">
    <property type="entry name" value="FAD/NAD(P)-binding domain"/>
    <property type="match status" value="1"/>
</dbReference>
<proteinExistence type="predicted"/>
<evidence type="ECO:0000259" key="3">
    <source>
        <dbReference type="PROSITE" id="PS00624"/>
    </source>
</evidence>
<dbReference type="InterPro" id="IPR036188">
    <property type="entry name" value="FAD/NAD-bd_sf"/>
</dbReference>
<dbReference type="Pfam" id="PF05199">
    <property type="entry name" value="GMC_oxred_C"/>
    <property type="match status" value="1"/>
</dbReference>
<gene>
    <name evidence="4" type="ORF">EWM64_g1625</name>
</gene>
<evidence type="ECO:0000313" key="5">
    <source>
        <dbReference type="Proteomes" id="UP000298061"/>
    </source>
</evidence>
<comment type="caution">
    <text evidence="4">The sequence shown here is derived from an EMBL/GenBank/DDBJ whole genome shotgun (WGS) entry which is preliminary data.</text>
</comment>
<dbReference type="PANTHER" id="PTHR47190:SF2">
    <property type="entry name" value="CELLOBIOSE DEHYDROGENASE (AFU_ORTHOLOGUE AFUA_2G17620)"/>
    <property type="match status" value="1"/>
</dbReference>
<organism evidence="4 5">
    <name type="scientific">Hericium alpestre</name>
    <dbReference type="NCBI Taxonomy" id="135208"/>
    <lineage>
        <taxon>Eukaryota</taxon>
        <taxon>Fungi</taxon>
        <taxon>Dikarya</taxon>
        <taxon>Basidiomycota</taxon>
        <taxon>Agaricomycotina</taxon>
        <taxon>Agaricomycetes</taxon>
        <taxon>Russulales</taxon>
        <taxon>Hericiaceae</taxon>
        <taxon>Hericium</taxon>
    </lineage>
</organism>
<dbReference type="Proteomes" id="UP000298061">
    <property type="component" value="Unassembled WGS sequence"/>
</dbReference>
<dbReference type="PROSITE" id="PS00624">
    <property type="entry name" value="GMC_OXRED_2"/>
    <property type="match status" value="1"/>
</dbReference>
<dbReference type="Pfam" id="PF00732">
    <property type="entry name" value="GMC_oxred_N"/>
    <property type="match status" value="1"/>
</dbReference>
<dbReference type="InterPro" id="IPR005018">
    <property type="entry name" value="DOMON_domain"/>
</dbReference>
<dbReference type="SMART" id="SM00664">
    <property type="entry name" value="DoH"/>
    <property type="match status" value="1"/>
</dbReference>
<feature type="signal peptide" evidence="2">
    <location>
        <begin position="1"/>
        <end position="18"/>
    </location>
</feature>
<dbReference type="CDD" id="cd09630">
    <property type="entry name" value="CDH_like_cytochrome"/>
    <property type="match status" value="1"/>
</dbReference>
<dbReference type="Gene3D" id="3.50.50.60">
    <property type="entry name" value="FAD/NAD(P)-binding domain"/>
    <property type="match status" value="1"/>
</dbReference>
<evidence type="ECO:0000256" key="2">
    <source>
        <dbReference type="SAM" id="SignalP"/>
    </source>
</evidence>
<dbReference type="InterPro" id="IPR007867">
    <property type="entry name" value="GMC_OxRtase_C"/>
</dbReference>
<keyword evidence="2" id="KW-0732">Signal</keyword>
<dbReference type="OrthoDB" id="413885at2759"/>
<dbReference type="STRING" id="135208.A0A4Z0A800"/>
<evidence type="ECO:0000256" key="1">
    <source>
        <dbReference type="ARBA" id="ARBA00001974"/>
    </source>
</evidence>
<dbReference type="Pfam" id="PF16010">
    <property type="entry name" value="CDH-cyt"/>
    <property type="match status" value="1"/>
</dbReference>
<dbReference type="GO" id="GO:0050660">
    <property type="term" value="F:flavin adenine dinucleotide binding"/>
    <property type="evidence" value="ECO:0007669"/>
    <property type="project" value="InterPro"/>
</dbReference>
<comment type="cofactor">
    <cofactor evidence="1">
        <name>FAD</name>
        <dbReference type="ChEBI" id="CHEBI:57692"/>
    </cofactor>
</comment>
<dbReference type="InterPro" id="IPR053208">
    <property type="entry name" value="GMC_Oxidoreductase_CD"/>
</dbReference>
<name>A0A4Z0A800_9AGAM</name>
<dbReference type="SUPFAM" id="SSF49344">
    <property type="entry name" value="CBD9-like"/>
    <property type="match status" value="1"/>
</dbReference>
<dbReference type="GO" id="GO:0016614">
    <property type="term" value="F:oxidoreductase activity, acting on CH-OH group of donors"/>
    <property type="evidence" value="ECO:0007669"/>
    <property type="project" value="InterPro"/>
</dbReference>
<dbReference type="PANTHER" id="PTHR47190">
    <property type="entry name" value="DEHYDROGENASE, PUTATIVE-RELATED"/>
    <property type="match status" value="1"/>
</dbReference>
<feature type="domain" description="Glucose-methanol-choline oxidoreductase N-terminal" evidence="3">
    <location>
        <begin position="426"/>
        <end position="440"/>
    </location>
</feature>
<feature type="chain" id="PRO_5021457143" description="Glucose-methanol-choline oxidoreductase N-terminal domain-containing protein" evidence="2">
    <location>
        <begin position="19"/>
        <end position="714"/>
    </location>
</feature>
<reference evidence="4 5" key="1">
    <citation type="submission" date="2019-02" db="EMBL/GenBank/DDBJ databases">
        <title>Genome sequencing of the rare red list fungi Hericium alpestre (H. flagellum).</title>
        <authorList>
            <person name="Buettner E."/>
            <person name="Kellner H."/>
        </authorList>
    </citation>
    <scope>NUCLEOTIDE SEQUENCE [LARGE SCALE GENOMIC DNA]</scope>
    <source>
        <strain evidence="4 5">DSM 108284</strain>
    </source>
</reference>
<accession>A0A4Z0A800</accession>
<dbReference type="Gene3D" id="3.30.410.10">
    <property type="entry name" value="Cholesterol Oxidase, domain 2"/>
    <property type="match status" value="1"/>
</dbReference>
<dbReference type="EMBL" id="SFCI01000113">
    <property type="protein sequence ID" value="TFY82394.1"/>
    <property type="molecule type" value="Genomic_DNA"/>
</dbReference>
<dbReference type="InterPro" id="IPR000172">
    <property type="entry name" value="GMC_OxRdtase_N"/>
</dbReference>
<dbReference type="InterPro" id="IPR015920">
    <property type="entry name" value="Cellobiose_DH-like_cyt"/>
</dbReference>
<sequence length="714" mass="76419">MLGRVALALLPLVSSVLSQTSSSYTDPLNGIVFQGITDPVHGVTYGAVFPPLATSGPNPTEFIGEIVAPVDAKWVGIALGGAMIGDLLLVAWPNGNDIVYSTRYATDYVQPLEYDGPTITNLPSTNVNSTHWNWVFRCQNCTSWQGGSMALDSGGAWAWAYSNVGVDDPSDPQSTFNEHTDCAGPGGIIAADRISEAGKKVLLLERGGPSTGETGGTYVAPWAEGTNLTKFDIPGLFESMFTDSNPWYWCKDVTVFAGCLLGGGTSVNGALYWLPPDSDFTTQNGWPNGWQNHQPYTSALSERLPSTDAPSTDGNRYLEQTFNVVQQLLNGQGYRQVTINSEPNSKDHVYGYAAYDFINGKRGGPVATYFQTANARPNFTYKDYTLVSNVVRNGAQITGVQTNDTSLGPNGVVPLTPNGRVILAGGSFGTPRVLFQSGIGPSDMLQIVQNNAQAAANLPPSSQFIDLPVGQSVSDNPSINLVFTHPSIDAYENWANVWSSPRPADAAQYLENQSGVFASASPRMNFWRSYQGSDGKQRWAQGTVRPGAASVNTTYPYNASEIFTITVYLSEGITSRGRIGIDAALRATPIVNPWLTDPVDKTILIQALNDVVSNLQSVPGLTMITPDNRTTIQEYVDDYDPGTMDSNHWVGSAKIGTSSSNAVVDTNTKVFNTNNLFVTDASMLPALPIGNPHGFLMSAVEQATAKILALAGGP</sequence>
<evidence type="ECO:0000313" key="4">
    <source>
        <dbReference type="EMBL" id="TFY82394.1"/>
    </source>
</evidence>